<protein>
    <submittedName>
        <fullName evidence="2">Short transient receptor potential channel 4</fullName>
    </submittedName>
</protein>
<dbReference type="Proteomes" id="UP001233172">
    <property type="component" value="Unassembled WGS sequence"/>
</dbReference>
<keyword evidence="3" id="KW-1185">Reference proteome</keyword>
<dbReference type="AlphaFoldDB" id="A0AAD8FDV2"/>
<keyword evidence="1" id="KW-0472">Membrane</keyword>
<proteinExistence type="predicted"/>
<comment type="caution">
    <text evidence="2">The sequence shown here is derived from an EMBL/GenBank/DDBJ whole genome shotgun (WGS) entry which is preliminary data.</text>
</comment>
<gene>
    <name evidence="2" type="ORF">Bpfe_009128</name>
</gene>
<sequence>VARIVNTPLMKFLSYTCSYLTFLLLIISAKLYLRHHMDTFTCEKPDTVAYVVVTLVFLWIM</sequence>
<dbReference type="PROSITE" id="PS00084">
    <property type="entry name" value="CU2_MONOOXYGENASE_1"/>
    <property type="match status" value="1"/>
</dbReference>
<feature type="transmembrane region" description="Helical" evidence="1">
    <location>
        <begin position="12"/>
        <end position="33"/>
    </location>
</feature>
<evidence type="ECO:0000256" key="1">
    <source>
        <dbReference type="SAM" id="Phobius"/>
    </source>
</evidence>
<accession>A0AAD8FDV2</accession>
<reference evidence="2" key="2">
    <citation type="submission" date="2023-04" db="EMBL/GenBank/DDBJ databases">
        <authorList>
            <person name="Bu L."/>
            <person name="Lu L."/>
            <person name="Laidemitt M.R."/>
            <person name="Zhang S.M."/>
            <person name="Mutuku M."/>
            <person name="Mkoji G."/>
            <person name="Steinauer M."/>
            <person name="Loker E.S."/>
        </authorList>
    </citation>
    <scope>NUCLEOTIDE SEQUENCE</scope>
    <source>
        <strain evidence="2">KasaAsao</strain>
        <tissue evidence="2">Whole Snail</tissue>
    </source>
</reference>
<dbReference type="GO" id="GO:0016715">
    <property type="term" value="F:oxidoreductase activity, acting on paired donors, with incorporation or reduction of molecular oxygen, reduced ascorbate as one donor, and incorporation of one atom of oxygen"/>
    <property type="evidence" value="ECO:0007669"/>
    <property type="project" value="InterPro"/>
</dbReference>
<keyword evidence="1" id="KW-0812">Transmembrane</keyword>
<dbReference type="InterPro" id="IPR020611">
    <property type="entry name" value="Cu2_ascorb_mOase_CS-1"/>
</dbReference>
<feature type="non-terminal residue" evidence="2">
    <location>
        <position position="61"/>
    </location>
</feature>
<evidence type="ECO:0000313" key="2">
    <source>
        <dbReference type="EMBL" id="KAK0061322.1"/>
    </source>
</evidence>
<feature type="non-terminal residue" evidence="2">
    <location>
        <position position="1"/>
    </location>
</feature>
<keyword evidence="2" id="KW-0675">Receptor</keyword>
<name>A0AAD8FDV2_BIOPF</name>
<reference evidence="2" key="1">
    <citation type="journal article" date="2023" name="PLoS Negl. Trop. Dis.">
        <title>A genome sequence for Biomphalaria pfeifferi, the major vector snail for the human-infecting parasite Schistosoma mansoni.</title>
        <authorList>
            <person name="Bu L."/>
            <person name="Lu L."/>
            <person name="Laidemitt M.R."/>
            <person name="Zhang S.M."/>
            <person name="Mutuku M."/>
            <person name="Mkoji G."/>
            <person name="Steinauer M."/>
            <person name="Loker E.S."/>
        </authorList>
    </citation>
    <scope>NUCLEOTIDE SEQUENCE</scope>
    <source>
        <strain evidence="2">KasaAsao</strain>
    </source>
</reference>
<evidence type="ECO:0000313" key="3">
    <source>
        <dbReference type="Proteomes" id="UP001233172"/>
    </source>
</evidence>
<keyword evidence="1" id="KW-1133">Transmembrane helix</keyword>
<dbReference type="EMBL" id="JASAOG010000030">
    <property type="protein sequence ID" value="KAK0061322.1"/>
    <property type="molecule type" value="Genomic_DNA"/>
</dbReference>
<organism evidence="2 3">
    <name type="scientific">Biomphalaria pfeifferi</name>
    <name type="common">Bloodfluke planorb</name>
    <name type="synonym">Freshwater snail</name>
    <dbReference type="NCBI Taxonomy" id="112525"/>
    <lineage>
        <taxon>Eukaryota</taxon>
        <taxon>Metazoa</taxon>
        <taxon>Spiralia</taxon>
        <taxon>Lophotrochozoa</taxon>
        <taxon>Mollusca</taxon>
        <taxon>Gastropoda</taxon>
        <taxon>Heterobranchia</taxon>
        <taxon>Euthyneura</taxon>
        <taxon>Panpulmonata</taxon>
        <taxon>Hygrophila</taxon>
        <taxon>Lymnaeoidea</taxon>
        <taxon>Planorbidae</taxon>
        <taxon>Biomphalaria</taxon>
    </lineage>
</organism>